<dbReference type="InterPro" id="IPR054363">
    <property type="entry name" value="GH95_cat"/>
</dbReference>
<evidence type="ECO:0000313" key="5">
    <source>
        <dbReference type="Proteomes" id="UP001320876"/>
    </source>
</evidence>
<feature type="chain" id="PRO_5045527364" description="LamG-like jellyroll fold domain-containing protein" evidence="1">
    <location>
        <begin position="22"/>
        <end position="871"/>
    </location>
</feature>
<evidence type="ECO:0000313" key="4">
    <source>
        <dbReference type="EMBL" id="MCW1923843.1"/>
    </source>
</evidence>
<dbReference type="InterPro" id="IPR049053">
    <property type="entry name" value="AFCA-like_C"/>
</dbReference>
<dbReference type="RefSeq" id="WP_264487950.1">
    <property type="nucleotide sequence ID" value="NZ_JAPDDT010000006.1"/>
</dbReference>
<dbReference type="Pfam" id="PF13385">
    <property type="entry name" value="Laminin_G_3"/>
    <property type="match status" value="1"/>
</dbReference>
<keyword evidence="5" id="KW-1185">Reference proteome</keyword>
<dbReference type="Gene3D" id="1.50.10.10">
    <property type="match status" value="1"/>
</dbReference>
<dbReference type="Pfam" id="PF22124">
    <property type="entry name" value="Glyco_hydro_95_cat"/>
    <property type="match status" value="1"/>
</dbReference>
<evidence type="ECO:0000259" key="2">
    <source>
        <dbReference type="Pfam" id="PF21307"/>
    </source>
</evidence>
<dbReference type="SUPFAM" id="SSF48208">
    <property type="entry name" value="Six-hairpin glycosidases"/>
    <property type="match status" value="1"/>
</dbReference>
<dbReference type="InterPro" id="IPR012341">
    <property type="entry name" value="6hp_glycosidase-like_sf"/>
</dbReference>
<evidence type="ECO:0000256" key="1">
    <source>
        <dbReference type="SAM" id="SignalP"/>
    </source>
</evidence>
<reference evidence="4 5" key="1">
    <citation type="submission" date="2022-10" db="EMBL/GenBank/DDBJ databases">
        <title>Luteolibacter arcticus strain CCTCC AB 2014275, whole genome shotgun sequencing project.</title>
        <authorList>
            <person name="Zhao G."/>
            <person name="Shen L."/>
        </authorList>
    </citation>
    <scope>NUCLEOTIDE SEQUENCE [LARGE SCALE GENOMIC DNA]</scope>
    <source>
        <strain evidence="4 5">CCTCC AB 2014275</strain>
    </source>
</reference>
<dbReference type="Pfam" id="PF21307">
    <property type="entry name" value="Glyco_hydro_95_C"/>
    <property type="match status" value="1"/>
</dbReference>
<dbReference type="Proteomes" id="UP001320876">
    <property type="component" value="Unassembled WGS sequence"/>
</dbReference>
<dbReference type="Gene3D" id="2.70.98.50">
    <property type="entry name" value="putative glycoside hydrolase family protein from bacillus halodurans"/>
    <property type="match status" value="1"/>
</dbReference>
<evidence type="ECO:0000259" key="3">
    <source>
        <dbReference type="Pfam" id="PF22124"/>
    </source>
</evidence>
<dbReference type="PANTHER" id="PTHR31084:SF0">
    <property type="entry name" value="ALPHA-L-FUCOSIDASE 2"/>
    <property type="match status" value="1"/>
</dbReference>
<dbReference type="InterPro" id="IPR008928">
    <property type="entry name" value="6-hairpin_glycosidase_sf"/>
</dbReference>
<dbReference type="Gene3D" id="2.60.120.200">
    <property type="match status" value="1"/>
</dbReference>
<sequence length="871" mass="95598">MTIVSTTFAIATLLVTPCLGAAIETRAAPAPEGTAIVARHTIVFDKTATRVPTNFMVDGPLLGNGDIGVVQAGPPENLLFYIGKNDFWSIQTQAPTPVGQLQILTPALKGATFRTEQDMLLAETRGRFTQGKSELSTRSFVDANGNGFIQSLGNSGQEPLTIEVRTLKGAAVAVADVPARVNPPPKPPLFGCEQHGENRWFFRGAMADARVQDRALSAAEVVALAKTRRGEAERFDGKTSRPANAPVIDKAMTFSAWVKPDTFSDEADYLLSSGDWDHAYSFGFSSGHPRFSLHGIAFQHPGTIPLGQWTHVAAVFDGKSMRIYLNGLAGNDDAGDSFLLDPDAKPEGRKAGVSTRVLFKDGSRTFTLAPGETAIVATVILSDLDVGSPDPLATAKTKAAALTPATIKQQVLGHRAWWNNFWSQSFIEIPDKVIEQNWYSSQYVMASCSRKGKVAPGLWGNWITTRTPAWHGDFHLNYNFQAPFYSLYAANHTDGTLPFYEALNQSIPRGRSIAQKRGWKGIHLPVSIGPWGMCPEGDNSDHGQRSNTAYSALLYIWHWQYTRDEAWLEHDGYAFVRETALFWEDYLKLENGRYVIYNDSIHEGSGADFNPLLSLGLVRTLFQNIVPMSEVLGLDTAKRAKWKDISEKLSAFPTQERGGKTVFRYSEKGTPWWGDNTLGIQHIFPAGSIGLDSDPGLLEISHNMLDAMGRWRDYNGSSSWYTACARVGYQPARILTELRHMLDTHSLPNRLLNFGGGGIENASPSLAVTEMLLQSHDGKIRFFPCWPKEQDARFGSLRAVGAFLVWGEWKGGVVAGVKIVSEKGEDCTIVNPWPGKKVQVLRTGKAANTVEGTHFTLETTVGESLELKVDS</sequence>
<accession>A0ABT3GJY9</accession>
<keyword evidence="1" id="KW-0732">Signal</keyword>
<feature type="domain" description="Glycosyl hydrolase family 95 catalytic" evidence="3">
    <location>
        <begin position="440"/>
        <end position="659"/>
    </location>
</feature>
<feature type="signal peptide" evidence="1">
    <location>
        <begin position="1"/>
        <end position="21"/>
    </location>
</feature>
<dbReference type="SUPFAM" id="SSF49899">
    <property type="entry name" value="Concanavalin A-like lectins/glucanases"/>
    <property type="match status" value="1"/>
</dbReference>
<dbReference type="EMBL" id="JAPDDT010000006">
    <property type="protein sequence ID" value="MCW1923843.1"/>
    <property type="molecule type" value="Genomic_DNA"/>
</dbReference>
<dbReference type="InterPro" id="IPR013320">
    <property type="entry name" value="ConA-like_dom_sf"/>
</dbReference>
<organism evidence="4 5">
    <name type="scientific">Luteolibacter arcticus</name>
    <dbReference type="NCBI Taxonomy" id="1581411"/>
    <lineage>
        <taxon>Bacteria</taxon>
        <taxon>Pseudomonadati</taxon>
        <taxon>Verrucomicrobiota</taxon>
        <taxon>Verrucomicrobiia</taxon>
        <taxon>Verrucomicrobiales</taxon>
        <taxon>Verrucomicrobiaceae</taxon>
        <taxon>Luteolibacter</taxon>
    </lineage>
</organism>
<name>A0ABT3GJY9_9BACT</name>
<feature type="domain" description="Alpha fucosidase A-like C-terminal" evidence="2">
    <location>
        <begin position="774"/>
        <end position="864"/>
    </location>
</feature>
<evidence type="ECO:0008006" key="6">
    <source>
        <dbReference type="Google" id="ProtNLM"/>
    </source>
</evidence>
<gene>
    <name evidence="4" type="ORF">OKA05_14845</name>
</gene>
<comment type="caution">
    <text evidence="4">The sequence shown here is derived from an EMBL/GenBank/DDBJ whole genome shotgun (WGS) entry which is preliminary data.</text>
</comment>
<dbReference type="PANTHER" id="PTHR31084">
    <property type="entry name" value="ALPHA-L-FUCOSIDASE 2"/>
    <property type="match status" value="1"/>
</dbReference>
<protein>
    <recommendedName>
        <fullName evidence="6">LamG-like jellyroll fold domain-containing protein</fullName>
    </recommendedName>
</protein>
<proteinExistence type="predicted"/>